<dbReference type="SUPFAM" id="SSF53448">
    <property type="entry name" value="Nucleotide-diphospho-sugar transferases"/>
    <property type="match status" value="1"/>
</dbReference>
<evidence type="ECO:0000313" key="1">
    <source>
        <dbReference type="EMBL" id="NYJ77010.1"/>
    </source>
</evidence>
<dbReference type="AlphaFoldDB" id="A0A7Z0GJ94"/>
<sequence>MNELSAPPAPYPYLRAAHLGTDPLPERVGAAVDLSGLTEDHLEKERHRGLDLVALGASLERADGADGLAAEVLELLMVCEADGIPTVLRVASSQDLEGQLAAVVSHVVTTRPDLHDLVRRRFGAGRALLLEPTVDPRGTLLEELGEPEGLAGERIADRRSRIATRGPAAQASRLLDFLGLPVQAEPLVTALIVSRRAENLGHTLANLTHQMHPRIEPLLVIDPLFEDRAREETADWEVSVRIVTAPPRSTLADRLNIGIDQAAGGYVTVIEETAHYGPWHVTDLLQAVQHSGADMVGRASWHVKADDGAVRVKSPKLQRTFDVTPALGTIMLATETARRIGLTRRAASAGPAFTQSVLSAGGRIFSIHAHDMLVLRRGQSLGDLSEDDLRSALFPLPAQP</sequence>
<dbReference type="EMBL" id="JACCFY010000001">
    <property type="protein sequence ID" value="NYJ77010.1"/>
    <property type="molecule type" value="Genomic_DNA"/>
</dbReference>
<reference evidence="1 2" key="1">
    <citation type="submission" date="2020-07" db="EMBL/GenBank/DDBJ databases">
        <title>Sequencing the genomes of 1000 actinobacteria strains.</title>
        <authorList>
            <person name="Klenk H.-P."/>
        </authorList>
    </citation>
    <scope>NUCLEOTIDE SEQUENCE [LARGE SCALE GENOMIC DNA]</scope>
    <source>
        <strain evidence="1 2">DSM 15475</strain>
    </source>
</reference>
<comment type="caution">
    <text evidence="1">The sequence shown here is derived from an EMBL/GenBank/DDBJ whole genome shotgun (WGS) entry which is preliminary data.</text>
</comment>
<keyword evidence="2" id="KW-1185">Reference proteome</keyword>
<protein>
    <recommendedName>
        <fullName evidence="3">Glycosyl transferase family 2</fullName>
    </recommendedName>
</protein>
<evidence type="ECO:0000313" key="2">
    <source>
        <dbReference type="Proteomes" id="UP000535437"/>
    </source>
</evidence>
<accession>A0A7Z0GJ94</accession>
<organism evidence="1 2">
    <name type="scientific">Nesterenkonia xinjiangensis</name>
    <dbReference type="NCBI Taxonomy" id="225327"/>
    <lineage>
        <taxon>Bacteria</taxon>
        <taxon>Bacillati</taxon>
        <taxon>Actinomycetota</taxon>
        <taxon>Actinomycetes</taxon>
        <taxon>Micrococcales</taxon>
        <taxon>Micrococcaceae</taxon>
        <taxon>Nesterenkonia</taxon>
    </lineage>
</organism>
<name>A0A7Z0GJ94_9MICC</name>
<gene>
    <name evidence="1" type="ORF">HNR09_000421</name>
</gene>
<dbReference type="Proteomes" id="UP000535437">
    <property type="component" value="Unassembled WGS sequence"/>
</dbReference>
<evidence type="ECO:0008006" key="3">
    <source>
        <dbReference type="Google" id="ProtNLM"/>
    </source>
</evidence>
<proteinExistence type="predicted"/>
<dbReference type="RefSeq" id="WP_179540550.1">
    <property type="nucleotide sequence ID" value="NZ_BAAALL010000013.1"/>
</dbReference>
<dbReference type="InterPro" id="IPR029044">
    <property type="entry name" value="Nucleotide-diphossugar_trans"/>
</dbReference>